<dbReference type="SUPFAM" id="SSF51419">
    <property type="entry name" value="PLP-binding barrel"/>
    <property type="match status" value="1"/>
</dbReference>
<evidence type="ECO:0000313" key="3">
    <source>
        <dbReference type="EMBL" id="GCB95638.1"/>
    </source>
</evidence>
<name>A0A059WET0_STRNR</name>
<dbReference type="Pfam" id="PF02784">
    <property type="entry name" value="Orn_Arg_deC_N"/>
    <property type="match status" value="1"/>
</dbReference>
<organism evidence="3 4">
    <name type="scientific">Streptomyces noursei</name>
    <name type="common">Streptomyces albulus</name>
    <dbReference type="NCBI Taxonomy" id="1971"/>
    <lineage>
        <taxon>Bacteria</taxon>
        <taxon>Bacillati</taxon>
        <taxon>Actinomycetota</taxon>
        <taxon>Actinomycetes</taxon>
        <taxon>Kitasatosporales</taxon>
        <taxon>Streptomycetaceae</taxon>
        <taxon>Streptomyces</taxon>
    </lineage>
</organism>
<dbReference type="GO" id="GO:0009089">
    <property type="term" value="P:lysine biosynthetic process via diaminopimelate"/>
    <property type="evidence" value="ECO:0007669"/>
    <property type="project" value="TreeGrafter"/>
</dbReference>
<dbReference type="GO" id="GO:0008836">
    <property type="term" value="F:diaminopimelate decarboxylase activity"/>
    <property type="evidence" value="ECO:0007669"/>
    <property type="project" value="TreeGrafter"/>
</dbReference>
<dbReference type="STRING" id="68570.DC74_7503"/>
<dbReference type="InterPro" id="IPR000183">
    <property type="entry name" value="Orn/DAP/Arg_de-COase"/>
</dbReference>
<dbReference type="PROSITE" id="PS00879">
    <property type="entry name" value="ODR_DC_2_2"/>
    <property type="match status" value="1"/>
</dbReference>
<dbReference type="InterPro" id="IPR022644">
    <property type="entry name" value="De-COase2_N"/>
</dbReference>
<dbReference type="InterPro" id="IPR009006">
    <property type="entry name" value="Ala_racemase/Decarboxylase_C"/>
</dbReference>
<dbReference type="InterPro" id="IPR029066">
    <property type="entry name" value="PLP-binding_barrel"/>
</dbReference>
<proteinExistence type="predicted"/>
<dbReference type="EMBL" id="BHXC01000007">
    <property type="protein sequence ID" value="GCB95638.1"/>
    <property type="molecule type" value="Genomic_DNA"/>
</dbReference>
<gene>
    <name evidence="3" type="ORF">SALB_08445</name>
</gene>
<dbReference type="PRINTS" id="PR01179">
    <property type="entry name" value="ODADCRBXLASE"/>
</dbReference>
<dbReference type="CDD" id="cd06842">
    <property type="entry name" value="PLPDE_III_Y4yA_like"/>
    <property type="match status" value="1"/>
</dbReference>
<evidence type="ECO:0000256" key="1">
    <source>
        <dbReference type="ARBA" id="ARBA00001933"/>
    </source>
</evidence>
<dbReference type="SUPFAM" id="SSF50621">
    <property type="entry name" value="Alanine racemase C-terminal domain-like"/>
    <property type="match status" value="1"/>
</dbReference>
<protein>
    <submittedName>
        <fullName evidence="3">Diaminopimelate decarboxylase</fullName>
    </submittedName>
</protein>
<reference evidence="3 4" key="1">
    <citation type="journal article" date="2019" name="Microbiol. Resour. Announc.">
        <title>Draft Genome Sequence of the Most Traditional epsilon-Poly-l-Lysine Producer, Streptomyces albulus NBRC14147.</title>
        <authorList>
            <person name="Yamanaka K."/>
            <person name="Hamano Y."/>
        </authorList>
    </citation>
    <scope>NUCLEOTIDE SEQUENCE [LARGE SCALE GENOMIC DNA]</scope>
    <source>
        <strain evidence="3 4">NBRC 14147</strain>
    </source>
</reference>
<dbReference type="Proteomes" id="UP000288351">
    <property type="component" value="Unassembled WGS sequence"/>
</dbReference>
<dbReference type="Gene3D" id="2.40.37.10">
    <property type="entry name" value="Lyase, Ornithine Decarboxylase, Chain A, domain 1"/>
    <property type="match status" value="1"/>
</dbReference>
<keyword evidence="2" id="KW-0663">Pyridoxal phosphate</keyword>
<dbReference type="InterPro" id="IPR042152">
    <property type="entry name" value="Y4yA-like"/>
</dbReference>
<comment type="caution">
    <text evidence="3">The sequence shown here is derived from an EMBL/GenBank/DDBJ whole genome shotgun (WGS) entry which is preliminary data.</text>
</comment>
<accession>A0A059WET0</accession>
<sequence>MAAAVPPSVEPLSLEPRLEPQLAALLGAGELLPSLVDALGSPLAVVLPDQIAENAARFRAAYGTHRLGGQVFYAHKANRSSALLRRLAATDTAVDVASLGELQHALGAGFAPDRIMATGPKNREFLWLAARVGATVNADSTAELDELAALVRAHQLARMRVLVRLSAFDGPGVRVLTRPSRFGIPAGELDTLLKTVERHADVLDLTGVGYHLDTTSAEEKARALEGCVRALDACRNRGLRPRAVDIGGGFGVNYLAHAAQWERYTSELTAAVLGHRPPLTWRGHGYGLRNDAGTLRGALGLYPAHRPVAGARYLDDLLALPAASFGGRSLATLLLENLYDLYTEPGRALVDQCGLVAARVLEVRRTDSGEPLVRLAMKADDAALEEHGVLMDPVLLGRDGARAVAGDGPAAGVYLAGSLCLEADLITRRMVFLPRLPRPGELLVFANTAGYCMDFQTSRAQHQPVARKVAAWQEEGSWRWCLDEQYWPITRPGGEP</sequence>
<comment type="cofactor">
    <cofactor evidence="1">
        <name>pyridoxal 5'-phosphate</name>
        <dbReference type="ChEBI" id="CHEBI:597326"/>
    </cofactor>
</comment>
<dbReference type="Gene3D" id="3.20.20.10">
    <property type="entry name" value="Alanine racemase"/>
    <property type="match status" value="1"/>
</dbReference>
<dbReference type="PANTHER" id="PTHR43727:SF2">
    <property type="entry name" value="GROUP IV DECARBOXYLASE"/>
    <property type="match status" value="1"/>
</dbReference>
<evidence type="ECO:0000313" key="4">
    <source>
        <dbReference type="Proteomes" id="UP000288351"/>
    </source>
</evidence>
<evidence type="ECO:0000256" key="2">
    <source>
        <dbReference type="ARBA" id="ARBA00022898"/>
    </source>
</evidence>
<dbReference type="InterPro" id="IPR022657">
    <property type="entry name" value="De-COase2_CS"/>
</dbReference>
<dbReference type="eggNOG" id="COG0019">
    <property type="taxonomic scope" value="Bacteria"/>
</dbReference>
<dbReference type="AlphaFoldDB" id="A0A059WET0"/>
<dbReference type="PANTHER" id="PTHR43727">
    <property type="entry name" value="DIAMINOPIMELATE DECARBOXYLASE"/>
    <property type="match status" value="1"/>
</dbReference>